<dbReference type="Gene3D" id="2.80.10.50">
    <property type="match status" value="1"/>
</dbReference>
<dbReference type="AlphaFoldDB" id="A0A0K1S2P4"/>
<dbReference type="KEGG" id="mpk:VL20_3228"/>
<keyword evidence="2" id="KW-1185">Reference proteome</keyword>
<evidence type="ECO:0000313" key="1">
    <source>
        <dbReference type="EMBL" id="AKV68241.1"/>
    </source>
</evidence>
<gene>
    <name evidence="1" type="ORF">VL20_3228</name>
</gene>
<accession>A0A0K1S2P4</accession>
<dbReference type="PATRIC" id="fig|1638788.3.peg.3255"/>
<proteinExistence type="predicted"/>
<sequence length="603" mass="67119">MSSNFFQQYAIKLLQLVTNGNFDTETQFISLAGTTLVVDLGNANSKIINKEVFDIGNAIPTWSTRYSSNNSLLTSYTLFLYSIDLDGDPDPQLDSEIEKAYNSLMDSQSKFNDIDTQAREKYNTYKNQASENITFGDYINQFYPAYSIAKDSLNAKIIQYEDLMKQKYGDGYSVIAEARKAVSPTGGAADITDKNSYNMPIITGSLASAGGTTTLPGQTPPPPDSTLVESYAPAFSIDGFTTKYQEWQAASADDKKAGYTITIKKSNSVIDSEPYFNEIPFDFSTFPNFLNFSNSDSDDNWWDEQFELTISFIGLATFSISPGVWFDKSIVSNYCHKLKSDYPSFFGKNGSMSLLPTEIIVGFQPQIKLRLNNKAYQSAKNSLNSQKLITIGSFNIGSSQCSTYGSKSDILYEDSGNTITIGPVKSTLPLLLGVTSTKLGLSSPKPPISKSVQFGDQFYLRNQNGQYIVGADKSLGLNGSQYYPRLGNTGKIALEFTGGIGNVENGMIVQIKSTEEFVGKYNVLGAWTTPSCYYYSTETNYQQQNWQIFKNNPNDKLIQDGDQVYFKNIYYKDQNLVSNGLYLTTKKDVDEFWIIEKVEDQDS</sequence>
<reference evidence="1 2" key="1">
    <citation type="journal article" date="2016" name="Stand. Genomic Sci.">
        <title>Complete genome sequence and genomic characterization of Microcystis panniformis FACHB 1757 by third-generation sequencing.</title>
        <authorList>
            <person name="Zhang J.Y."/>
            <person name="Guan R."/>
            <person name="Zhang H.J."/>
            <person name="Li H."/>
            <person name="Xiao P."/>
            <person name="Yu G.L."/>
            <person name="Du L."/>
            <person name="Cao D.M."/>
            <person name="Zhu B.C."/>
            <person name="Li R.H."/>
            <person name="Lu Z.H."/>
        </authorList>
    </citation>
    <scope>NUCLEOTIDE SEQUENCE [LARGE SCALE GENOMIC DNA]</scope>
    <source>
        <strain evidence="1 2">FACHB-1757</strain>
    </source>
</reference>
<dbReference type="RefSeq" id="WP_052276778.1">
    <property type="nucleotide sequence ID" value="NZ_CP011339.1"/>
</dbReference>
<protein>
    <submittedName>
        <fullName evidence="1">Uncharacterized protein</fullName>
    </submittedName>
</protein>
<name>A0A0K1S2P4_9CHRO</name>
<dbReference type="Proteomes" id="UP000068167">
    <property type="component" value="Chromosome"/>
</dbReference>
<evidence type="ECO:0000313" key="2">
    <source>
        <dbReference type="Proteomes" id="UP000068167"/>
    </source>
</evidence>
<organism evidence="1 2">
    <name type="scientific">Microcystis panniformis FACHB-1757</name>
    <dbReference type="NCBI Taxonomy" id="1638788"/>
    <lineage>
        <taxon>Bacteria</taxon>
        <taxon>Bacillati</taxon>
        <taxon>Cyanobacteriota</taxon>
        <taxon>Cyanophyceae</taxon>
        <taxon>Oscillatoriophycideae</taxon>
        <taxon>Chroococcales</taxon>
        <taxon>Microcystaceae</taxon>
        <taxon>Microcystis</taxon>
    </lineage>
</organism>
<dbReference type="EMBL" id="CP011339">
    <property type="protein sequence ID" value="AKV68241.1"/>
    <property type="molecule type" value="Genomic_DNA"/>
</dbReference>